<comment type="similarity">
    <text evidence="3">Belongs to the N-acetylmuramoyl-L-alanine amidase 3 family.</text>
</comment>
<keyword evidence="7" id="KW-0378">Hydrolase</keyword>
<accession>A0A975XVA5</accession>
<dbReference type="FunFam" id="3.40.630.40:FF:000001">
    <property type="entry name" value="N-acetylmuramoyl-L-alanine amidase"/>
    <property type="match status" value="1"/>
</dbReference>
<keyword evidence="8" id="KW-0961">Cell wall biogenesis/degradation</keyword>
<evidence type="ECO:0000256" key="10">
    <source>
        <dbReference type="SAM" id="MobiDB-lite"/>
    </source>
</evidence>
<evidence type="ECO:0000313" key="13">
    <source>
        <dbReference type="Proteomes" id="UP000683428"/>
    </source>
</evidence>
<evidence type="ECO:0000256" key="1">
    <source>
        <dbReference type="ARBA" id="ARBA00001561"/>
    </source>
</evidence>
<protein>
    <recommendedName>
        <fullName evidence="9">N-acetylmuramoyl-L-alanine amidase AmiC</fullName>
        <ecNumber evidence="4">3.5.1.28</ecNumber>
    </recommendedName>
</protein>
<dbReference type="GO" id="GO:0008745">
    <property type="term" value="F:N-acetylmuramoyl-L-alanine amidase activity"/>
    <property type="evidence" value="ECO:0007669"/>
    <property type="project" value="UniProtKB-EC"/>
</dbReference>
<comment type="catalytic activity">
    <reaction evidence="1">
        <text>Hydrolyzes the link between N-acetylmuramoyl residues and L-amino acid residues in certain cell-wall glycopeptides.</text>
        <dbReference type="EC" id="3.5.1.28"/>
    </reaction>
</comment>
<evidence type="ECO:0000313" key="12">
    <source>
        <dbReference type="EMBL" id="QWT49605.1"/>
    </source>
</evidence>
<evidence type="ECO:0000256" key="8">
    <source>
        <dbReference type="ARBA" id="ARBA00023316"/>
    </source>
</evidence>
<dbReference type="PANTHER" id="PTHR30404">
    <property type="entry name" value="N-ACETYLMURAMOYL-L-ALANINE AMIDASE"/>
    <property type="match status" value="1"/>
</dbReference>
<dbReference type="AlphaFoldDB" id="A0A975XVA5"/>
<dbReference type="SMART" id="SM00646">
    <property type="entry name" value="Ami_3"/>
    <property type="match status" value="1"/>
</dbReference>
<reference evidence="12" key="1">
    <citation type="submission" date="2020-11" db="EMBL/GenBank/DDBJ databases">
        <title>Azospira inquinata sp. nov.</title>
        <authorList>
            <person name="Moe W.M."/>
            <person name="Mikes M.C."/>
        </authorList>
    </citation>
    <scope>NUCLEOTIDE SEQUENCE</scope>
    <source>
        <strain evidence="12">Azo-3</strain>
    </source>
</reference>
<keyword evidence="5" id="KW-0732">Signal</keyword>
<dbReference type="KEGG" id="aiq:Azoinq_03050"/>
<dbReference type="InterPro" id="IPR006311">
    <property type="entry name" value="TAT_signal"/>
</dbReference>
<dbReference type="EMBL" id="CP064782">
    <property type="protein sequence ID" value="QWT49605.1"/>
    <property type="molecule type" value="Genomic_DNA"/>
</dbReference>
<dbReference type="PROSITE" id="PS51318">
    <property type="entry name" value="TAT"/>
    <property type="match status" value="1"/>
</dbReference>
<evidence type="ECO:0000256" key="4">
    <source>
        <dbReference type="ARBA" id="ARBA00011901"/>
    </source>
</evidence>
<dbReference type="GO" id="GO:0030288">
    <property type="term" value="C:outer membrane-bounded periplasmic space"/>
    <property type="evidence" value="ECO:0007669"/>
    <property type="project" value="TreeGrafter"/>
</dbReference>
<dbReference type="RefSeq" id="WP_216126410.1">
    <property type="nucleotide sequence ID" value="NZ_CP064782.1"/>
</dbReference>
<evidence type="ECO:0000259" key="11">
    <source>
        <dbReference type="SMART" id="SM00646"/>
    </source>
</evidence>
<feature type="region of interest" description="Disordered" evidence="10">
    <location>
        <begin position="223"/>
        <end position="242"/>
    </location>
</feature>
<evidence type="ECO:0000256" key="5">
    <source>
        <dbReference type="ARBA" id="ARBA00022729"/>
    </source>
</evidence>
<dbReference type="CDD" id="cd02696">
    <property type="entry name" value="MurNAc-LAA"/>
    <property type="match status" value="1"/>
</dbReference>
<dbReference type="InterPro" id="IPR021731">
    <property type="entry name" value="AMIN_dom"/>
</dbReference>
<comment type="subcellular location">
    <subcellularLocation>
        <location evidence="2">Periplasm</location>
    </subcellularLocation>
</comment>
<dbReference type="Pfam" id="PF01520">
    <property type="entry name" value="Amidase_3"/>
    <property type="match status" value="1"/>
</dbReference>
<dbReference type="EC" id="3.5.1.28" evidence="4"/>
<dbReference type="InterPro" id="IPR002508">
    <property type="entry name" value="MurNAc-LAA_cat"/>
</dbReference>
<keyword evidence="13" id="KW-1185">Reference proteome</keyword>
<feature type="compositionally biased region" description="Basic and acidic residues" evidence="10">
    <location>
        <begin position="192"/>
        <end position="211"/>
    </location>
</feature>
<gene>
    <name evidence="12" type="ORF">Azoinq_03050</name>
</gene>
<evidence type="ECO:0000256" key="3">
    <source>
        <dbReference type="ARBA" id="ARBA00010860"/>
    </source>
</evidence>
<feature type="domain" description="MurNAc-LAA" evidence="11">
    <location>
        <begin position="283"/>
        <end position="438"/>
    </location>
</feature>
<evidence type="ECO:0000256" key="9">
    <source>
        <dbReference type="ARBA" id="ARBA00074581"/>
    </source>
</evidence>
<dbReference type="Proteomes" id="UP000683428">
    <property type="component" value="Chromosome"/>
</dbReference>
<dbReference type="GO" id="GO:0071555">
    <property type="term" value="P:cell wall organization"/>
    <property type="evidence" value="ECO:0007669"/>
    <property type="project" value="UniProtKB-KW"/>
</dbReference>
<name>A0A975XVA5_9RHOO</name>
<evidence type="ECO:0000256" key="7">
    <source>
        <dbReference type="ARBA" id="ARBA00022801"/>
    </source>
</evidence>
<dbReference type="GO" id="GO:0009253">
    <property type="term" value="P:peptidoglycan catabolic process"/>
    <property type="evidence" value="ECO:0007669"/>
    <property type="project" value="InterPro"/>
</dbReference>
<evidence type="ECO:0000256" key="2">
    <source>
        <dbReference type="ARBA" id="ARBA00004418"/>
    </source>
</evidence>
<dbReference type="Pfam" id="PF11741">
    <property type="entry name" value="AMIN"/>
    <property type="match status" value="1"/>
</dbReference>
<feature type="region of interest" description="Disordered" evidence="10">
    <location>
        <begin position="164"/>
        <end position="218"/>
    </location>
</feature>
<sequence length="465" mass="50334">MRKTAQFSKSQRLIRRRLLQAGGAAMALLVTPLAKAAMGRPGILAVRVWPATDYTRVTLEHDGELKYSFFTVKNPERLVVDIEGVEFNGVLEGLANKVGPDDPYIKLLRAGRFKPGVVRLVMELKTEVAPQVFALKPVGEYADRLVLDIYPAHPVDPLLSLLQGQPDHVAPAPDLQPAPSTPSTPSSPKTVARQDPKPADPPTPKRADTKRSGKGVVDRLVTVTLDPGHGGEDPGASGKMGNHEKDVVLNIARLLKARIDGEPNMRALMTRDSDFFVPLGVRVQKARRVQADLFVSIHADAWVNPEARGSSVFVLSDKGASSSAARWLAKQQNDADLIGGVNLGGKDPVLAKTLLDLSQTATANDSLKLGKAMLGELSNINRLHKGAVEQAGFAVLKAPDIPSVLVETAFISNPEEEKKLIDQGYQEQMADALFRGIKQYFARNPPHPKSTLARADIDESTGLIR</sequence>
<proteinExistence type="inferred from homology"/>
<evidence type="ECO:0000256" key="6">
    <source>
        <dbReference type="ARBA" id="ARBA00022764"/>
    </source>
</evidence>
<dbReference type="InterPro" id="IPR050695">
    <property type="entry name" value="N-acetylmuramoyl_amidase_3"/>
</dbReference>
<organism evidence="12 13">
    <name type="scientific">Azospira inquinata</name>
    <dbReference type="NCBI Taxonomy" id="2785627"/>
    <lineage>
        <taxon>Bacteria</taxon>
        <taxon>Pseudomonadati</taxon>
        <taxon>Pseudomonadota</taxon>
        <taxon>Betaproteobacteria</taxon>
        <taxon>Rhodocyclales</taxon>
        <taxon>Rhodocyclaceae</taxon>
        <taxon>Azospira</taxon>
    </lineage>
</organism>
<dbReference type="PANTHER" id="PTHR30404:SF0">
    <property type="entry name" value="N-ACETYLMURAMOYL-L-ALANINE AMIDASE AMIC"/>
    <property type="match status" value="1"/>
</dbReference>
<keyword evidence="6" id="KW-0574">Periplasm</keyword>